<organism evidence="11 12">
    <name type="scientific">Tetradesmus obliquus</name>
    <name type="common">Green alga</name>
    <name type="synonym">Acutodesmus obliquus</name>
    <dbReference type="NCBI Taxonomy" id="3088"/>
    <lineage>
        <taxon>Eukaryota</taxon>
        <taxon>Viridiplantae</taxon>
        <taxon>Chlorophyta</taxon>
        <taxon>core chlorophytes</taxon>
        <taxon>Chlorophyceae</taxon>
        <taxon>CS clade</taxon>
        <taxon>Sphaeropleales</taxon>
        <taxon>Scenedesmaceae</taxon>
        <taxon>Tetradesmus</taxon>
    </lineage>
</organism>
<feature type="region of interest" description="Disordered" evidence="9">
    <location>
        <begin position="363"/>
        <end position="423"/>
    </location>
</feature>
<evidence type="ECO:0000259" key="10">
    <source>
        <dbReference type="SMART" id="SM01083"/>
    </source>
</evidence>
<feature type="region of interest" description="Disordered" evidence="9">
    <location>
        <begin position="197"/>
        <end position="223"/>
    </location>
</feature>
<sequence length="718" mass="76546">MGGGAPLAFLNKKTWHPGRMQNLEEVWKREQQAEAEQRKLEELRKQYEDERKNAEFTQMAEEAGYKKDTRLDWMYAGSLAAKAAAAAGAQQQQQAEQPLMGKQPAPDEHLSRAERAAALPSLLAAATPASQNEAWARLNNDPLLAIKKQEQDALKRVRENPVKMQQILKEVEKRRQRAEYKPGKLSAEEKAARLAAMMGDAAEHDRQRQERLHQARAAEADDQKGVAGLLAKAAAAKAEDAFKSAAAAEPAQTAAPVQAWLLPLQELASAHRVERGSAAELSAYQAVVKRQIEAALEGVAGEQPLGLSEQLQKALRLVKAGKTSQGHAVAVELLGFAGLAGLAAVSGPSSSCSSGGSLFKVPALPARKRSRDEEVQQQQQGSCSKQAAQQFPTFNKQQGGQQQFRKHSAPKRRATPQVLPGAPICLTPNAPPASTSHGDAVCDEQLLSCWCPISGKRQRTGGDGSSDAADVAFSSDSSIASSDSGASSSGKLVLQPSPAQQQQQQVDSSSKSLISDTISSLSGASSPPASSAAIPKQQQALLLPKSGANGSSSSSGSPKSAAAAARAASHAEAAESLRRLIHEDPRHSKPAADVLLFGKSAQQPIKNWTGTIKHKHAGRVVELCTLSLQVPEPFLEEFPAALYAADLRHRRSVSLGRHVVCRASLGTLGESQLAALSAMARGQMVALCSLQTAELHLVPYFDNRNLVRMVGFLKIKAE</sequence>
<evidence type="ECO:0000256" key="1">
    <source>
        <dbReference type="ARBA" id="ARBA00004123"/>
    </source>
</evidence>
<evidence type="ECO:0000256" key="7">
    <source>
        <dbReference type="ARBA" id="ARBA00023242"/>
    </source>
</evidence>
<evidence type="ECO:0000256" key="9">
    <source>
        <dbReference type="SAM" id="MobiDB-lite"/>
    </source>
</evidence>
<evidence type="ECO:0000313" key="11">
    <source>
        <dbReference type="EMBL" id="WIA19299.1"/>
    </source>
</evidence>
<keyword evidence="6" id="KW-0508">mRNA splicing</keyword>
<feature type="coiled-coil region" evidence="8">
    <location>
        <begin position="26"/>
        <end position="60"/>
    </location>
</feature>
<protein>
    <recommendedName>
        <fullName evidence="10">CBF1-interacting co-repressor CIR N-terminal domain-containing protein</fullName>
    </recommendedName>
</protein>
<feature type="compositionally biased region" description="Basic residues" evidence="9">
    <location>
        <begin position="404"/>
        <end position="414"/>
    </location>
</feature>
<feature type="compositionally biased region" description="Polar residues" evidence="9">
    <location>
        <begin position="391"/>
        <end position="403"/>
    </location>
</feature>
<feature type="compositionally biased region" description="Basic and acidic residues" evidence="9">
    <location>
        <begin position="201"/>
        <end position="223"/>
    </location>
</feature>
<evidence type="ECO:0000256" key="8">
    <source>
        <dbReference type="SAM" id="Coils"/>
    </source>
</evidence>
<feature type="compositionally biased region" description="Low complexity" evidence="9">
    <location>
        <begin position="477"/>
        <end position="490"/>
    </location>
</feature>
<evidence type="ECO:0000256" key="2">
    <source>
        <dbReference type="ARBA" id="ARBA00006695"/>
    </source>
</evidence>
<dbReference type="InterPro" id="IPR019339">
    <property type="entry name" value="CIR_N_dom"/>
</dbReference>
<name>A0ABY8UCW1_TETOB</name>
<comment type="subcellular location">
    <subcellularLocation>
        <location evidence="1">Nucleus</location>
    </subcellularLocation>
</comment>
<accession>A0ABY8UCW1</accession>
<feature type="domain" description="CBF1-interacting co-repressor CIR N-terminal" evidence="10">
    <location>
        <begin position="14"/>
        <end position="50"/>
    </location>
</feature>
<comment type="similarity">
    <text evidence="2">Belongs to the CWC25 family.</text>
</comment>
<dbReference type="EMBL" id="CP126217">
    <property type="protein sequence ID" value="WIA19299.1"/>
    <property type="molecule type" value="Genomic_DNA"/>
</dbReference>
<keyword evidence="12" id="KW-1185">Reference proteome</keyword>
<evidence type="ECO:0000313" key="12">
    <source>
        <dbReference type="Proteomes" id="UP001244341"/>
    </source>
</evidence>
<keyword evidence="5 8" id="KW-0175">Coiled coil</keyword>
<dbReference type="InterPro" id="IPR051376">
    <property type="entry name" value="CWC25_splicing_factor"/>
</dbReference>
<feature type="compositionally biased region" description="Low complexity" evidence="9">
    <location>
        <begin position="500"/>
        <end position="568"/>
    </location>
</feature>
<feature type="region of interest" description="Disordered" evidence="9">
    <location>
        <begin position="477"/>
        <end position="568"/>
    </location>
</feature>
<evidence type="ECO:0000256" key="6">
    <source>
        <dbReference type="ARBA" id="ARBA00023187"/>
    </source>
</evidence>
<evidence type="ECO:0000256" key="5">
    <source>
        <dbReference type="ARBA" id="ARBA00023054"/>
    </source>
</evidence>
<dbReference type="InterPro" id="IPR022209">
    <property type="entry name" value="CWC25"/>
</dbReference>
<feature type="region of interest" description="Disordered" evidence="9">
    <location>
        <begin position="88"/>
        <end position="111"/>
    </location>
</feature>
<evidence type="ECO:0000256" key="4">
    <source>
        <dbReference type="ARBA" id="ARBA00022728"/>
    </source>
</evidence>
<keyword evidence="4" id="KW-0747">Spliceosome</keyword>
<feature type="compositionally biased region" description="Low complexity" evidence="9">
    <location>
        <begin position="88"/>
        <end position="97"/>
    </location>
</feature>
<keyword evidence="3" id="KW-0507">mRNA processing</keyword>
<evidence type="ECO:0000256" key="3">
    <source>
        <dbReference type="ARBA" id="ARBA00022664"/>
    </source>
</evidence>
<reference evidence="11 12" key="1">
    <citation type="submission" date="2023-05" db="EMBL/GenBank/DDBJ databases">
        <title>A 100% complete, gapless, phased diploid assembly of the Scenedesmus obliquus UTEX 3031 genome.</title>
        <authorList>
            <person name="Biondi T.C."/>
            <person name="Hanschen E.R."/>
            <person name="Kwon T."/>
            <person name="Eng W."/>
            <person name="Kruse C.P.S."/>
            <person name="Koehler S.I."/>
            <person name="Kunde Y."/>
            <person name="Gleasner C.D."/>
            <person name="You Mak K.T."/>
            <person name="Polle J."/>
            <person name="Hovde B.T."/>
            <person name="Starkenburg S.R."/>
        </authorList>
    </citation>
    <scope>NUCLEOTIDE SEQUENCE [LARGE SCALE GENOMIC DNA]</scope>
    <source>
        <strain evidence="11 12">DOE0152z</strain>
    </source>
</reference>
<feature type="compositionally biased region" description="Low complexity" evidence="9">
    <location>
        <begin position="376"/>
        <end position="390"/>
    </location>
</feature>
<dbReference type="PANTHER" id="PTHR16196">
    <property type="entry name" value="CELL CYCLE CONTROL PROTEIN CWF25"/>
    <property type="match status" value="1"/>
</dbReference>
<gene>
    <name evidence="11" type="ORF">OEZ85_003933</name>
</gene>
<dbReference type="PANTHER" id="PTHR16196:SF0">
    <property type="entry name" value="PRE-MRNA-SPLICING FACTOR CWC25 HOMOLOG"/>
    <property type="match status" value="1"/>
</dbReference>
<dbReference type="SMART" id="SM01083">
    <property type="entry name" value="Cir_N"/>
    <property type="match status" value="1"/>
</dbReference>
<dbReference type="Proteomes" id="UP001244341">
    <property type="component" value="Chromosome 10b"/>
</dbReference>
<proteinExistence type="inferred from homology"/>
<keyword evidence="7" id="KW-0539">Nucleus</keyword>
<dbReference type="Pfam" id="PF10197">
    <property type="entry name" value="Cir_N"/>
    <property type="match status" value="1"/>
</dbReference>
<dbReference type="Pfam" id="PF12542">
    <property type="entry name" value="CWC25"/>
    <property type="match status" value="1"/>
</dbReference>